<dbReference type="GO" id="GO:0005516">
    <property type="term" value="F:calmodulin binding"/>
    <property type="evidence" value="ECO:0007669"/>
    <property type="project" value="UniProtKB-KW"/>
</dbReference>
<evidence type="ECO:0000259" key="12">
    <source>
        <dbReference type="PROSITE" id="PS51456"/>
    </source>
</evidence>
<proteinExistence type="inferred from homology"/>
<dbReference type="InterPro" id="IPR001609">
    <property type="entry name" value="Myosin_head_motor_dom-like"/>
</dbReference>
<dbReference type="FunFam" id="1.20.5.340:FF:000009">
    <property type="entry name" value="myosin-11 isoform X2"/>
    <property type="match status" value="1"/>
</dbReference>
<evidence type="ECO:0000256" key="6">
    <source>
        <dbReference type="ARBA" id="ARBA00023054"/>
    </source>
</evidence>
<evidence type="ECO:0000313" key="14">
    <source>
        <dbReference type="Ensembl" id="ENSCCRP00020090384.1"/>
    </source>
</evidence>
<feature type="domain" description="Myosin N-terminal SH3-like" evidence="13">
    <location>
        <begin position="30"/>
        <end position="80"/>
    </location>
</feature>
<dbReference type="Gene3D" id="6.10.250.2420">
    <property type="match status" value="1"/>
</dbReference>
<dbReference type="PROSITE" id="PS51844">
    <property type="entry name" value="SH3_LIKE"/>
    <property type="match status" value="1"/>
</dbReference>
<evidence type="ECO:0000259" key="13">
    <source>
        <dbReference type="PROSITE" id="PS51844"/>
    </source>
</evidence>
<dbReference type="Gene3D" id="1.20.58.530">
    <property type="match status" value="1"/>
</dbReference>
<dbReference type="GO" id="GO:0048731">
    <property type="term" value="P:system development"/>
    <property type="evidence" value="ECO:0007669"/>
    <property type="project" value="UniProtKB-ARBA"/>
</dbReference>
<dbReference type="InterPro" id="IPR002928">
    <property type="entry name" value="Myosin_tail"/>
</dbReference>
<name>A0A8C2PX99_CYPCA</name>
<dbReference type="FunFam" id="3.30.70.1590:FF:000001">
    <property type="entry name" value="Myosin heavy chain"/>
    <property type="match status" value="1"/>
</dbReference>
<evidence type="ECO:0000256" key="8">
    <source>
        <dbReference type="ARBA" id="ARBA00023175"/>
    </source>
</evidence>
<dbReference type="Gene3D" id="4.10.270.10">
    <property type="entry name" value="Myosin, subunit A"/>
    <property type="match status" value="1"/>
</dbReference>
<feature type="region of interest" description="Disordered" evidence="11">
    <location>
        <begin position="1683"/>
        <end position="1705"/>
    </location>
</feature>
<dbReference type="InterPro" id="IPR004009">
    <property type="entry name" value="SH3_Myosin"/>
</dbReference>
<evidence type="ECO:0000256" key="9">
    <source>
        <dbReference type="ARBA" id="ARBA00023203"/>
    </source>
</evidence>
<dbReference type="SMART" id="SM00015">
    <property type="entry name" value="IQ"/>
    <property type="match status" value="1"/>
</dbReference>
<evidence type="ECO:0000256" key="5">
    <source>
        <dbReference type="ARBA" id="ARBA00022860"/>
    </source>
</evidence>
<keyword evidence="4 10" id="KW-0067">ATP-binding</keyword>
<evidence type="ECO:0000256" key="11">
    <source>
        <dbReference type="SAM" id="MobiDB-lite"/>
    </source>
</evidence>
<dbReference type="Gene3D" id="2.30.30.360">
    <property type="entry name" value="Myosin S1 fragment, N-terminal"/>
    <property type="match status" value="1"/>
</dbReference>
<dbReference type="GO" id="GO:0008360">
    <property type="term" value="P:regulation of cell shape"/>
    <property type="evidence" value="ECO:0007669"/>
    <property type="project" value="TreeGrafter"/>
</dbReference>
<dbReference type="Gene3D" id="3.30.70.1590">
    <property type="match status" value="1"/>
</dbReference>
<dbReference type="SMART" id="SM00242">
    <property type="entry name" value="MYSc"/>
    <property type="match status" value="1"/>
</dbReference>
<feature type="region of interest" description="Disordered" evidence="11">
    <location>
        <begin position="916"/>
        <end position="938"/>
    </location>
</feature>
<dbReference type="GO" id="GO:0016460">
    <property type="term" value="C:myosin II complex"/>
    <property type="evidence" value="ECO:0007669"/>
    <property type="project" value="UniProtKB-ARBA"/>
</dbReference>
<sequence length="1916" mass="222773">MTRSGQEDPERYLFVDRAMVYNPASQADWTAKKLVWVPSERHGFEAASIREERGEEVLVELAENGKKALVNKDDIQKMNPPKFSKVEDMAELTCLNEASVLHNLKDRYYSGLIYTYSGLFCVVINPYKNLPIYSENIIEMYRGKKRHEMPPHIYAISESAYRCMLQGESGAGKTENTKKVIQYLAHVASSHKGRKDHNIPGELERQLLQANPILESFGNAKTVKNDNSSRFGKFIRINFDVTGYIVGANIETYLLEKSRAIRQAKDERTFHVFYQLLAGAGEHLRSDLLLEGFNNYRFLSNGNIPIPGQQDKDNFQETMEAMHIMSFSHDEILSMLKVVSAVLQFGNIVFKKERNTDQASMPENTAAQKLCHLLGMNVMEFTRAILSPRIKVGRDYVQKAQTKEQADFAVEALAKATYERLFRWLVHRINKALDRTKRQGASFIGILDIAGFEIFQLNSFEQLCINYTNEKLQQLFNHTMFILEQEEYQREGIEWSFIDFGLDLQPCIDLIERPCGSKESLSECWFPKATDKTFVDKLVQEQGTHAKFQKPRQLKDKADFSIIHYAGRVDYKADEWLMKNMDPLNDNVATLLHQSTDKFVAELWKDVDRIVGLDQVAGMNETAFGATYKTKKGMFRTVGQLYKESLTKLMATLRNTNPNFVRCIIPNHEKRAGKLEPHLVLDQLRCNGVLEGIRICRQGFPNRIVFQEFRQRYEILTPNAIPKGFMDGKQACERMIRALELDPNLYRIGQSKIFFRTGVLAHLEEERDLKITDIIIYFQSVCRGYLARKAFAKKQQQLSALKVLQRNCAAYLKLRHWQWWRLFTKVKPLLQVTRQEEEMQAKDEELIKVKEKQVKVENDLVEMERKHQQLLEEKNILAEQLQAETELFAEAEEMRARLVAKKQELEEILHDLESRVEEEEERNQSLQNEKKKMQSHIQDLEEQLDEEEAARQKLQLEKVTAEAKIKKMEEDILLLEDQNSKFLKEKKLLEDRVGEMTSQLAEEEEKAKNLGKVKNKQEMMMVDLEERLKKEEKTRQELEKAKRKLDGETTDLQDQIAELQAQIEELKIQLAKKEEELQAVLARGDEEVAQKNNALKQVRELQAQLAELQEDLESEKAARNKAEKLKRDLSEELEALKTELEDTLDTTAAQQELRTKREQEVAELKKAIDDEMKNHESQVQEMRQRHGTALEEISEQLEQAKRVKSNLEKNKQTLESDNKELTSEVKSLQQAKSESEHKRKKLEAQLQEFMARFSEGEKVKGELSDRSHKLQVRAELDNVSALLEDAEKKGIKLAKDASSLESQLQDTQELLQEETRQKLNLSSRIRQLEEEKNSLQEQQEEEEEARRNLEKQLATLQSQLVETKKKLEDDVGALEGLEEVKRKLQKDMEGTSQKLEEKAIAYDKLEKTKNRLQQELDDLMVDLDHQRQIVSNLEKKQKKFDQMLAEEKTISARYAEERDRAEAEAREKDTKALSMARALDEALEAKEEFERLNKQLRAEMEDLMSSKDDVGKNVHELEKSKRTLEQQVEEMRTQLEELEDELQATEDAKLRLEVNMQAMKAQFDRDLQARDEQNEEKKRALVKQVREMEAELEDERKQRALAVAAKKKLEMDLKDVEAQIEAANKARDEAIKQLRKLQAQMKDYQRELEEARSSRDEIFAQSKENEKKLKSLEAEILQLQEDLASSERARRHAEQERDELADEISNSASGKAALLDEKRRLEARIAQLEEELEEEQSNMELLNDRFRKTTMQVDTLNTELAGERSAAQKSENARQQMERQNKDLKAKLQELEGSIKSKFKASIAALEAKIIQLEEQLEQERAAANKIVRRTEKKLKEVFMQVEDERRHADQYKEQMEKANSRMKQLKRQLEEAEEEATRANASRRKLQRELDDATEASEGLSREVSTLKNRLRYLL</sequence>
<dbReference type="SUPFAM" id="SSF90257">
    <property type="entry name" value="Myosin rod fragments"/>
    <property type="match status" value="6"/>
</dbReference>
<dbReference type="PROSITE" id="PS50096">
    <property type="entry name" value="IQ"/>
    <property type="match status" value="1"/>
</dbReference>
<feature type="region of interest" description="Disordered" evidence="11">
    <location>
        <begin position="1168"/>
        <end position="1240"/>
    </location>
</feature>
<dbReference type="FunFam" id="4.10.270.10:FF:000001">
    <property type="entry name" value="Myosin heavy chain, non-muscle"/>
    <property type="match status" value="1"/>
</dbReference>
<dbReference type="InterPro" id="IPR027417">
    <property type="entry name" value="P-loop_NTPase"/>
</dbReference>
<dbReference type="FunFam" id="3.40.850.10:FF:000101">
    <property type="entry name" value="Slow myosin heavy chain 2"/>
    <property type="match status" value="1"/>
</dbReference>
<keyword evidence="8 10" id="KW-0505">Motor protein</keyword>
<dbReference type="GO" id="GO:0032982">
    <property type="term" value="C:myosin filament"/>
    <property type="evidence" value="ECO:0007669"/>
    <property type="project" value="TreeGrafter"/>
</dbReference>
<evidence type="ECO:0000313" key="15">
    <source>
        <dbReference type="Proteomes" id="UP000694701"/>
    </source>
</evidence>
<feature type="binding site" evidence="10">
    <location>
        <begin position="167"/>
        <end position="174"/>
    </location>
    <ligand>
        <name>ATP</name>
        <dbReference type="ChEBI" id="CHEBI:30616"/>
    </ligand>
</feature>
<organism evidence="14 15">
    <name type="scientific">Cyprinus carpio</name>
    <name type="common">Common carp</name>
    <dbReference type="NCBI Taxonomy" id="7962"/>
    <lineage>
        <taxon>Eukaryota</taxon>
        <taxon>Metazoa</taxon>
        <taxon>Chordata</taxon>
        <taxon>Craniata</taxon>
        <taxon>Vertebrata</taxon>
        <taxon>Euteleostomi</taxon>
        <taxon>Actinopterygii</taxon>
        <taxon>Neopterygii</taxon>
        <taxon>Teleostei</taxon>
        <taxon>Ostariophysi</taxon>
        <taxon>Cypriniformes</taxon>
        <taxon>Cyprinidae</taxon>
        <taxon>Cyprininae</taxon>
        <taxon>Cyprinus</taxon>
    </lineage>
</organism>
<feature type="region of interest" description="Actin-binding" evidence="10">
    <location>
        <begin position="646"/>
        <end position="668"/>
    </location>
</feature>
<dbReference type="FunFam" id="2.30.30.360:FF:000001">
    <property type="entry name" value="Myosin heavy chain"/>
    <property type="match status" value="1"/>
</dbReference>
<evidence type="ECO:0000256" key="1">
    <source>
        <dbReference type="ARBA" id="ARBA00008314"/>
    </source>
</evidence>
<dbReference type="InterPro" id="IPR000048">
    <property type="entry name" value="IQ_motif_EF-hand-BS"/>
</dbReference>
<dbReference type="Pfam" id="PF02736">
    <property type="entry name" value="Myosin_N"/>
    <property type="match status" value="1"/>
</dbReference>
<dbReference type="Proteomes" id="UP000694701">
    <property type="component" value="Unplaced"/>
</dbReference>
<dbReference type="Gene3D" id="3.40.850.10">
    <property type="entry name" value="Kinesin motor domain"/>
    <property type="match status" value="1"/>
</dbReference>
<accession>A0A8C2PX99</accession>
<feature type="region of interest" description="Disordered" evidence="11">
    <location>
        <begin position="1762"/>
        <end position="1783"/>
    </location>
</feature>
<dbReference type="InterPro" id="IPR008989">
    <property type="entry name" value="Myosin_S1_N"/>
</dbReference>
<keyword evidence="3 10" id="KW-0547">Nucleotide-binding</keyword>
<comment type="similarity">
    <text evidence="1 10">Belongs to the TRAFAC class myosin-kinesin ATPase superfamily. Myosin family.</text>
</comment>
<evidence type="ECO:0000256" key="4">
    <source>
        <dbReference type="ARBA" id="ARBA00022840"/>
    </source>
</evidence>
<reference evidence="14" key="1">
    <citation type="submission" date="2025-08" db="UniProtKB">
        <authorList>
            <consortium name="Ensembl"/>
        </authorList>
    </citation>
    <scope>IDENTIFICATION</scope>
</reference>
<dbReference type="PROSITE" id="PS51456">
    <property type="entry name" value="MYOSIN_MOTOR"/>
    <property type="match status" value="1"/>
</dbReference>
<keyword evidence="5" id="KW-0112">Calmodulin-binding</keyword>
<dbReference type="Gene3D" id="1.20.5.340">
    <property type="match status" value="5"/>
</dbReference>
<dbReference type="GO" id="GO:0051015">
    <property type="term" value="F:actin filament binding"/>
    <property type="evidence" value="ECO:0007669"/>
    <property type="project" value="InterPro"/>
</dbReference>
<dbReference type="FunFam" id="1.20.58.530:FF:000003">
    <property type="entry name" value="Myosin heavy chain 10"/>
    <property type="match status" value="1"/>
</dbReference>
<dbReference type="GO" id="GO:0005737">
    <property type="term" value="C:cytoplasm"/>
    <property type="evidence" value="ECO:0007669"/>
    <property type="project" value="TreeGrafter"/>
</dbReference>
<dbReference type="GO" id="GO:0005524">
    <property type="term" value="F:ATP binding"/>
    <property type="evidence" value="ECO:0007669"/>
    <property type="project" value="UniProtKB-UniRule"/>
</dbReference>
<feature type="compositionally biased region" description="Basic and acidic residues" evidence="11">
    <location>
        <begin position="1168"/>
        <end position="1184"/>
    </location>
</feature>
<dbReference type="FunFam" id="1.20.5.4820:FF:000002">
    <property type="entry name" value="Myosin heavy chain 10"/>
    <property type="match status" value="1"/>
</dbReference>
<dbReference type="PRINTS" id="PR00193">
    <property type="entry name" value="MYOSINHEAVY"/>
</dbReference>
<dbReference type="InterPro" id="IPR036961">
    <property type="entry name" value="Kinesin_motor_dom_sf"/>
</dbReference>
<keyword evidence="6" id="KW-0175">Coiled coil</keyword>
<evidence type="ECO:0000256" key="7">
    <source>
        <dbReference type="ARBA" id="ARBA00023123"/>
    </source>
</evidence>
<dbReference type="FunFam" id="1.20.5.340:FF:000008">
    <property type="entry name" value="Myosin heavy chain 11"/>
    <property type="match status" value="1"/>
</dbReference>
<feature type="region of interest" description="Disordered" evidence="11">
    <location>
        <begin position="1330"/>
        <end position="1349"/>
    </location>
</feature>
<dbReference type="Pfam" id="PF01576">
    <property type="entry name" value="Myosin_tail_1"/>
    <property type="match status" value="1"/>
</dbReference>
<keyword evidence="7 10" id="KW-0518">Myosin</keyword>
<dbReference type="Ensembl" id="ENSCCRT00020098784.1">
    <property type="protein sequence ID" value="ENSCCRP00020090384.1"/>
    <property type="gene ID" value="ENSCCRG00020034641.1"/>
</dbReference>
<evidence type="ECO:0000256" key="3">
    <source>
        <dbReference type="ARBA" id="ARBA00022741"/>
    </source>
</evidence>
<dbReference type="Pfam" id="PF00612">
    <property type="entry name" value="IQ"/>
    <property type="match status" value="1"/>
</dbReference>
<dbReference type="Gene3D" id="1.10.10.820">
    <property type="match status" value="1"/>
</dbReference>
<evidence type="ECO:0000256" key="2">
    <source>
        <dbReference type="ARBA" id="ARBA00022481"/>
    </source>
</evidence>
<feature type="region of interest" description="Disordered" evidence="11">
    <location>
        <begin position="1856"/>
        <end position="1903"/>
    </location>
</feature>
<dbReference type="SUPFAM" id="SSF52540">
    <property type="entry name" value="P-loop containing nucleoside triphosphate hydrolases"/>
    <property type="match status" value="1"/>
</dbReference>
<dbReference type="GO" id="GO:0000146">
    <property type="term" value="F:microfilament motor activity"/>
    <property type="evidence" value="ECO:0007669"/>
    <property type="project" value="TreeGrafter"/>
</dbReference>
<dbReference type="FunFam" id="1.20.120.720:FF:000002">
    <property type="entry name" value="Myosin heavy chain 10"/>
    <property type="match status" value="1"/>
</dbReference>
<dbReference type="GO" id="GO:0031032">
    <property type="term" value="P:actomyosin structure organization"/>
    <property type="evidence" value="ECO:0007669"/>
    <property type="project" value="TreeGrafter"/>
</dbReference>
<protein>
    <submittedName>
        <fullName evidence="14">Myosin, heavy chain 10, non-muscle</fullName>
    </submittedName>
</protein>
<feature type="compositionally biased region" description="Basic and acidic residues" evidence="11">
    <location>
        <begin position="1685"/>
        <end position="1695"/>
    </location>
</feature>
<dbReference type="FunFam" id="1.10.10.820:FF:000002">
    <property type="entry name" value="Myosin heavy chain 10"/>
    <property type="match status" value="1"/>
</dbReference>
<dbReference type="PANTHER" id="PTHR45615">
    <property type="entry name" value="MYOSIN HEAVY CHAIN, NON-MUSCLE"/>
    <property type="match status" value="1"/>
</dbReference>
<evidence type="ECO:0000256" key="10">
    <source>
        <dbReference type="PROSITE-ProRule" id="PRU00782"/>
    </source>
</evidence>
<dbReference type="Pfam" id="PF00063">
    <property type="entry name" value="Myosin_head"/>
    <property type="match status" value="1"/>
</dbReference>
<dbReference type="GO" id="GO:0000281">
    <property type="term" value="P:mitotic cytokinesis"/>
    <property type="evidence" value="ECO:0007669"/>
    <property type="project" value="TreeGrafter"/>
</dbReference>
<dbReference type="FunFam" id="1.20.5.340:FF:000007">
    <property type="entry name" value="Myosin heavy chain, non-muscle"/>
    <property type="match status" value="1"/>
</dbReference>
<dbReference type="Gene3D" id="1.20.120.720">
    <property type="entry name" value="Myosin VI head, motor domain, U50 subdomain"/>
    <property type="match status" value="1"/>
</dbReference>
<feature type="domain" description="Myosin motor" evidence="12">
    <location>
        <begin position="84"/>
        <end position="768"/>
    </location>
</feature>
<feature type="compositionally biased region" description="Basic and acidic residues" evidence="11">
    <location>
        <begin position="1198"/>
        <end position="1223"/>
    </location>
</feature>
<keyword evidence="9 10" id="KW-0009">Actin-binding</keyword>
<dbReference type="PANTHER" id="PTHR45615:SF24">
    <property type="entry name" value="MYOSIN-10"/>
    <property type="match status" value="1"/>
</dbReference>
<keyword evidence="2" id="KW-0488">Methylation</keyword>